<dbReference type="InterPro" id="IPR055236">
    <property type="entry name" value="EVH1_PP4R3"/>
</dbReference>
<reference evidence="6 7" key="1">
    <citation type="submission" date="2009-08" db="EMBL/GenBank/DDBJ databases">
        <title>The Genome Sequence of Spizellomyces punctatus strain DAOM BR117.</title>
        <authorList>
            <consortium name="The Broad Institute Genome Sequencing Platform"/>
            <person name="Russ C."/>
            <person name="Cuomo C."/>
            <person name="Shea T."/>
            <person name="Young S.K."/>
            <person name="Zeng Q."/>
            <person name="Koehrsen M."/>
            <person name="Haas B."/>
            <person name="Borodovsky M."/>
            <person name="Guigo R."/>
            <person name="Alvarado L."/>
            <person name="Berlin A."/>
            <person name="Bochicchio J."/>
            <person name="Borenstein D."/>
            <person name="Chapman S."/>
            <person name="Chen Z."/>
            <person name="Engels R."/>
            <person name="Freedman E."/>
            <person name="Gellesch M."/>
            <person name="Goldberg J."/>
            <person name="Griggs A."/>
            <person name="Gujja S."/>
            <person name="Heiman D."/>
            <person name="Hepburn T."/>
            <person name="Howarth C."/>
            <person name="Jen D."/>
            <person name="Larson L."/>
            <person name="Lewis B."/>
            <person name="Mehta T."/>
            <person name="Park D."/>
            <person name="Pearson M."/>
            <person name="Roberts A."/>
            <person name="Saif S."/>
            <person name="Shenoy N."/>
            <person name="Sisk P."/>
            <person name="Stolte C."/>
            <person name="Sykes S."/>
            <person name="Thomson T."/>
            <person name="Walk T."/>
            <person name="White J."/>
            <person name="Yandava C."/>
            <person name="Burger G."/>
            <person name="Gray M.W."/>
            <person name="Holland P.W.H."/>
            <person name="King N."/>
            <person name="Lang F.B.F."/>
            <person name="Roger A.J."/>
            <person name="Ruiz-Trillo I."/>
            <person name="Lander E."/>
            <person name="Nusbaum C."/>
        </authorList>
    </citation>
    <scope>NUCLEOTIDE SEQUENCE [LARGE SCALE GENOMIC DNA]</scope>
    <source>
        <strain evidence="6 7">DAOM BR117</strain>
    </source>
</reference>
<organism evidence="6 7">
    <name type="scientific">Spizellomyces punctatus (strain DAOM BR117)</name>
    <dbReference type="NCBI Taxonomy" id="645134"/>
    <lineage>
        <taxon>Eukaryota</taxon>
        <taxon>Fungi</taxon>
        <taxon>Fungi incertae sedis</taxon>
        <taxon>Chytridiomycota</taxon>
        <taxon>Chytridiomycota incertae sedis</taxon>
        <taxon>Chytridiomycetes</taxon>
        <taxon>Spizellomycetales</taxon>
        <taxon>Spizellomycetaceae</taxon>
        <taxon>Spizellomyces</taxon>
    </lineage>
</organism>
<evidence type="ECO:0000256" key="2">
    <source>
        <dbReference type="ARBA" id="ARBA00023242"/>
    </source>
</evidence>
<dbReference type="FunCoup" id="A0A0L0HL80">
    <property type="interactions" value="623"/>
</dbReference>
<dbReference type="InterPro" id="IPR051137">
    <property type="entry name" value="PP4R3-like"/>
</dbReference>
<dbReference type="eggNOG" id="KOG2175">
    <property type="taxonomic scope" value="Eukaryota"/>
</dbReference>
<dbReference type="InterPro" id="IPR011993">
    <property type="entry name" value="PH-like_dom_sf"/>
</dbReference>
<dbReference type="InterPro" id="IPR011989">
    <property type="entry name" value="ARM-like"/>
</dbReference>
<dbReference type="RefSeq" id="XP_016610230.1">
    <property type="nucleotide sequence ID" value="XM_016750963.1"/>
</dbReference>
<dbReference type="OMA" id="ALMTHNN"/>
<dbReference type="PANTHER" id="PTHR23318">
    <property type="entry name" value="ATP SYNTHASE GAMMA-RELATED"/>
    <property type="match status" value="1"/>
</dbReference>
<comment type="subcellular location">
    <subcellularLocation>
        <location evidence="1">Nucleus</location>
    </subcellularLocation>
</comment>
<feature type="compositionally biased region" description="Basic and acidic residues" evidence="3">
    <location>
        <begin position="728"/>
        <end position="744"/>
    </location>
</feature>
<feature type="compositionally biased region" description="Basic and acidic residues" evidence="3">
    <location>
        <begin position="160"/>
        <end position="177"/>
    </location>
</feature>
<feature type="compositionally biased region" description="Basic and acidic residues" evidence="3">
    <location>
        <begin position="14"/>
        <end position="36"/>
    </location>
</feature>
<dbReference type="SUPFAM" id="SSF50729">
    <property type="entry name" value="PH domain-like"/>
    <property type="match status" value="1"/>
</dbReference>
<feature type="region of interest" description="Disordered" evidence="3">
    <location>
        <begin position="1"/>
        <end position="54"/>
    </location>
</feature>
<dbReference type="Gene3D" id="2.30.29.30">
    <property type="entry name" value="Pleckstrin-homology domain (PH domain)/Phosphotyrosine-binding domain (PTB)"/>
    <property type="match status" value="1"/>
</dbReference>
<gene>
    <name evidence="6" type="ORF">SPPG_02678</name>
</gene>
<dbReference type="RefSeq" id="XP_016610229.1">
    <property type="nucleotide sequence ID" value="XM_016750962.1"/>
</dbReference>
<evidence type="ECO:0000313" key="7">
    <source>
        <dbReference type="Proteomes" id="UP000053201"/>
    </source>
</evidence>
<feature type="domain" description="Serine/threonine-protein phosphatase 4 regulatory subunit 3-like central" evidence="4">
    <location>
        <begin position="203"/>
        <end position="714"/>
    </location>
</feature>
<protein>
    <submittedName>
        <fullName evidence="6">Uncharacterized protein</fullName>
    </submittedName>
</protein>
<evidence type="ECO:0000259" key="4">
    <source>
        <dbReference type="Pfam" id="PF04802"/>
    </source>
</evidence>
<dbReference type="GO" id="GO:0030289">
    <property type="term" value="C:protein phosphatase 4 complex"/>
    <property type="evidence" value="ECO:0007669"/>
    <property type="project" value="TreeGrafter"/>
</dbReference>
<feature type="compositionally biased region" description="Basic and acidic residues" evidence="3">
    <location>
        <begin position="922"/>
        <end position="934"/>
    </location>
</feature>
<evidence type="ECO:0000313" key="6">
    <source>
        <dbReference type="EMBL" id="KND02191.1"/>
    </source>
</evidence>
<dbReference type="PANTHER" id="PTHR23318:SF0">
    <property type="entry name" value="SERINE_THREONINE-PROTEIN PHOSPHATASE 4 REGULATORY SUBUNIT 3"/>
    <property type="match status" value="1"/>
</dbReference>
<dbReference type="SUPFAM" id="SSF48371">
    <property type="entry name" value="ARM repeat"/>
    <property type="match status" value="1"/>
</dbReference>
<dbReference type="OrthoDB" id="27483at2759"/>
<feature type="compositionally biased region" description="Polar residues" evidence="3">
    <location>
        <begin position="941"/>
        <end position="957"/>
    </location>
</feature>
<evidence type="ECO:0000256" key="1">
    <source>
        <dbReference type="ARBA" id="ARBA00004123"/>
    </source>
</evidence>
<feature type="compositionally biased region" description="Polar residues" evidence="3">
    <location>
        <begin position="761"/>
        <end position="771"/>
    </location>
</feature>
<dbReference type="GO" id="GO:0072542">
    <property type="term" value="F:protein phosphatase activator activity"/>
    <property type="evidence" value="ECO:0007669"/>
    <property type="project" value="TreeGrafter"/>
</dbReference>
<feature type="domain" description="PP4R3 EVH1-like" evidence="5">
    <location>
        <begin position="61"/>
        <end position="151"/>
    </location>
</feature>
<feature type="region of interest" description="Disordered" evidence="3">
    <location>
        <begin position="160"/>
        <end position="189"/>
    </location>
</feature>
<proteinExistence type="predicted"/>
<dbReference type="VEuPathDB" id="FungiDB:SPPG_02678"/>
<evidence type="ECO:0000259" key="5">
    <source>
        <dbReference type="Pfam" id="PF22972"/>
    </source>
</evidence>
<dbReference type="AlphaFoldDB" id="A0A0L0HL80"/>
<feature type="region of interest" description="Disordered" evidence="3">
    <location>
        <begin position="717"/>
        <end position="840"/>
    </location>
</feature>
<dbReference type="InterPro" id="IPR006887">
    <property type="entry name" value="P4R3-like_central_dom"/>
</dbReference>
<dbReference type="Pfam" id="PF04802">
    <property type="entry name" value="PP4R3"/>
    <property type="match status" value="1"/>
</dbReference>
<dbReference type="InterPro" id="IPR016024">
    <property type="entry name" value="ARM-type_fold"/>
</dbReference>
<evidence type="ECO:0000256" key="3">
    <source>
        <dbReference type="SAM" id="MobiDB-lite"/>
    </source>
</evidence>
<dbReference type="STRING" id="645134.A0A0L0HL80"/>
<name>A0A0L0HL80_SPIPD</name>
<accession>A0A0L0HL80</accession>
<feature type="region of interest" description="Disordered" evidence="3">
    <location>
        <begin position="852"/>
        <end position="963"/>
    </location>
</feature>
<dbReference type="Pfam" id="PF22972">
    <property type="entry name" value="EVH1_PP4R3"/>
    <property type="match status" value="1"/>
</dbReference>
<dbReference type="GeneID" id="27686247"/>
<keyword evidence="7" id="KW-1185">Reference proteome</keyword>
<dbReference type="Gene3D" id="1.25.10.10">
    <property type="entry name" value="Leucine-rich Repeat Variant"/>
    <property type="match status" value="1"/>
</dbReference>
<dbReference type="GO" id="GO:0005654">
    <property type="term" value="C:nucleoplasm"/>
    <property type="evidence" value="ECO:0007669"/>
    <property type="project" value="TreeGrafter"/>
</dbReference>
<feature type="compositionally biased region" description="Low complexity" evidence="3">
    <location>
        <begin position="827"/>
        <end position="840"/>
    </location>
</feature>
<keyword evidence="2" id="KW-0539">Nucleus</keyword>
<sequence length="963" mass="108102">MAEVPEGSAPVDTVEEKTLEKHESQSEADTSDKDTKQSSPGDGEEKDTAESEAAPVESLRCVKVFELDTDGKWSDKGTGVVECVYVEPKEAMCLVVRSDRDNTVLMNSTIRNGVNYVRQQDTLIVWTEPNGQDLALSFQAAAGCTNLWDELDRIKERQAADKHDIDQLPNTHEHDEEATTEDYQGPRELDLPDPELANLKYLEELVFRAARSVFGRDLLLQAVERTNFIRKLLPVFETSEDLEDMESLYALSSILRSLIFLNEGTIFELILSDELFTSVLGILEYDREFPNMKAEHREHFAKHAQFKQIVPIRNSEIRAKINQTYRVQYLKDVALARLLDDGTFSALLSMTFFNQTEIIQYIRQDPTFLKDVFGLLMAPETPQEKKGDAIMFLHELCSITKNLQSMNRGLFFRHCDPDAFYRTLINHGLFNVLSTTFSNEDVRVRTAMTAITAHLLEHDANIVRTMTQAQVKAADGPPFIEMLIDRLLEESDAGLRSQYAEMIRILLDTAPLDTSEGIVPHLPSSEHAVDNFLQLFYDNWVAKLVKPVLQLNTEGHMKARPDGLEIFELDPDQAAVCNHICELLCFMIKQHPVRCPYLFTTTDIASKVALLLRSKETYLRLSALRVFRVCIGMKDVFWHRLLIKKDIFKNVLTAFFETKSKYNLLNSACLELFEFIRKENLKPLVAHVVTNYRKQIEEVDYVDTFKALILRYEQNIEPQPNGGESSEEPTHDKQKARDGWNRTDDAEEAYFNTSDEDEDGNSSGTVVNGNSTRDKKTSSSKLSPRRGNIEFVRASPDLLPPRPLVDYPDDDDDDVIGALATKGKTGSPTASSKLSSKVSPVVSAPVKINFTLGGPRREKRTRDDEEMAKGQATKKEKVADVIVETTADANESATAGREEKKSNGKPGALKENAGAEKTLALVHERGDPETKVESEAGLSNGEGTATPPTVNSTGRNATSKEKG</sequence>
<dbReference type="Proteomes" id="UP000053201">
    <property type="component" value="Unassembled WGS sequence"/>
</dbReference>
<dbReference type="EMBL" id="KQ257453">
    <property type="protein sequence ID" value="KND02190.1"/>
    <property type="molecule type" value="Genomic_DNA"/>
</dbReference>
<dbReference type="GO" id="GO:0006974">
    <property type="term" value="P:DNA damage response"/>
    <property type="evidence" value="ECO:0007669"/>
    <property type="project" value="TreeGrafter"/>
</dbReference>
<dbReference type="EMBL" id="KQ257453">
    <property type="protein sequence ID" value="KND02191.1"/>
    <property type="molecule type" value="Genomic_DNA"/>
</dbReference>